<gene>
    <name evidence="2" type="ORF">SAMN05421847_2354</name>
</gene>
<dbReference type="InterPro" id="IPR032577">
    <property type="entry name" value="DUF4920"/>
</dbReference>
<dbReference type="RefSeq" id="WP_103914215.1">
    <property type="nucleotide sequence ID" value="NZ_FNUS01000005.1"/>
</dbReference>
<dbReference type="EMBL" id="FNUS01000005">
    <property type="protein sequence ID" value="SEG43414.1"/>
    <property type="molecule type" value="Genomic_DNA"/>
</dbReference>
<evidence type="ECO:0000256" key="1">
    <source>
        <dbReference type="SAM" id="SignalP"/>
    </source>
</evidence>
<sequence length="168" mass="18570">MKKIILVFAMLIATLAFAQDMGSEKVIRPEGNAPVGELYGADVSDVAVKNAISASKLEKKLKKNNKIENVAIKGKVEEVCEMEGCWLTIKTDSKNRFFVKTKDHAYLVPLALRGKNVVLIGNAELKMTSVKELKHYAEDANKSEEEIAMITKPKQEVNFMASGIKVVD</sequence>
<evidence type="ECO:0008006" key="4">
    <source>
        <dbReference type="Google" id="ProtNLM"/>
    </source>
</evidence>
<dbReference type="Pfam" id="PF16267">
    <property type="entry name" value="DUF4920"/>
    <property type="match status" value="1"/>
</dbReference>
<name>A0A1H6A5D0_9FLAO</name>
<dbReference type="OrthoDB" id="129527at2"/>
<keyword evidence="3" id="KW-1185">Reference proteome</keyword>
<dbReference type="Proteomes" id="UP000236738">
    <property type="component" value="Unassembled WGS sequence"/>
</dbReference>
<dbReference type="AlphaFoldDB" id="A0A1H6A5D0"/>
<accession>A0A1H6A5D0</accession>
<feature type="chain" id="PRO_5009292277" description="DUF4920 domain-containing protein" evidence="1">
    <location>
        <begin position="19"/>
        <end position="168"/>
    </location>
</feature>
<reference evidence="3" key="1">
    <citation type="submission" date="2016-10" db="EMBL/GenBank/DDBJ databases">
        <authorList>
            <person name="Varghese N."/>
            <person name="Submissions S."/>
        </authorList>
    </citation>
    <scope>NUCLEOTIDE SEQUENCE [LARGE SCALE GENOMIC DNA]</scope>
    <source>
        <strain evidence="3">DSM 21580</strain>
    </source>
</reference>
<organism evidence="2 3">
    <name type="scientific">Halpernia humi</name>
    <dbReference type="NCBI Taxonomy" id="493375"/>
    <lineage>
        <taxon>Bacteria</taxon>
        <taxon>Pseudomonadati</taxon>
        <taxon>Bacteroidota</taxon>
        <taxon>Flavobacteriia</taxon>
        <taxon>Flavobacteriales</taxon>
        <taxon>Weeksellaceae</taxon>
        <taxon>Chryseobacterium group</taxon>
        <taxon>Halpernia</taxon>
    </lineage>
</organism>
<evidence type="ECO:0000313" key="2">
    <source>
        <dbReference type="EMBL" id="SEG43414.1"/>
    </source>
</evidence>
<keyword evidence="1" id="KW-0732">Signal</keyword>
<protein>
    <recommendedName>
        <fullName evidence="4">DUF4920 domain-containing protein</fullName>
    </recommendedName>
</protein>
<feature type="signal peptide" evidence="1">
    <location>
        <begin position="1"/>
        <end position="18"/>
    </location>
</feature>
<evidence type="ECO:0000313" key="3">
    <source>
        <dbReference type="Proteomes" id="UP000236738"/>
    </source>
</evidence>
<proteinExistence type="predicted"/>